<dbReference type="InterPro" id="IPR012340">
    <property type="entry name" value="NA-bd_OB-fold"/>
</dbReference>
<dbReference type="SUPFAM" id="SSF47781">
    <property type="entry name" value="RuvA domain 2-like"/>
    <property type="match status" value="2"/>
</dbReference>
<dbReference type="RefSeq" id="WP_014798678.1">
    <property type="nucleotide sequence ID" value="NC_018018.1"/>
</dbReference>
<dbReference type="SUPFAM" id="SSF53098">
    <property type="entry name" value="Ribonuclease H-like"/>
    <property type="match status" value="1"/>
</dbReference>
<dbReference type="FunFam" id="2.40.50.140:FF:000051">
    <property type="entry name" value="RNA-binding transcriptional accessory protein"/>
    <property type="match status" value="1"/>
</dbReference>
<dbReference type="InterPro" id="IPR037027">
    <property type="entry name" value="YqgF/RNaseH-like_dom_sf"/>
</dbReference>
<reference evidence="4" key="1">
    <citation type="submission" date="2012-06" db="EMBL/GenBank/DDBJ databases">
        <title>The complete genome of Flexibacter litoralis DSM 6794.</title>
        <authorList>
            <person name="Lucas S."/>
            <person name="Copeland A."/>
            <person name="Lapidus A."/>
            <person name="Glavina del Rio T."/>
            <person name="Dalin E."/>
            <person name="Tice H."/>
            <person name="Bruce D."/>
            <person name="Goodwin L."/>
            <person name="Pitluck S."/>
            <person name="Peters L."/>
            <person name="Ovchinnikova G."/>
            <person name="Lu M."/>
            <person name="Kyrpides N."/>
            <person name="Mavromatis K."/>
            <person name="Ivanova N."/>
            <person name="Brettin T."/>
            <person name="Detter J.C."/>
            <person name="Han C."/>
            <person name="Larimer F."/>
            <person name="Land M."/>
            <person name="Hauser L."/>
            <person name="Markowitz V."/>
            <person name="Cheng J.-F."/>
            <person name="Hugenholtz P."/>
            <person name="Woyke T."/>
            <person name="Wu D."/>
            <person name="Spring S."/>
            <person name="Lang E."/>
            <person name="Kopitz M."/>
            <person name="Brambilla E."/>
            <person name="Klenk H.-P."/>
            <person name="Eisen J.A."/>
        </authorList>
    </citation>
    <scope>NUCLEOTIDE SEQUENCE [LARGE SCALE GENOMIC DNA]</scope>
    <source>
        <strain evidence="4">ATCC 23117 / DSM 6794 / NBRC 15988 / NCIMB 1366 / Sio-4</strain>
    </source>
</reference>
<dbReference type="PATRIC" id="fig|880071.3.peg.2886"/>
<organism evidence="3 4">
    <name type="scientific">Bernardetia litoralis (strain ATCC 23117 / DSM 6794 / NBRC 15988 / NCIMB 1366 / Fx l1 / Sio-4)</name>
    <name type="common">Flexibacter litoralis</name>
    <dbReference type="NCBI Taxonomy" id="880071"/>
    <lineage>
        <taxon>Bacteria</taxon>
        <taxon>Pseudomonadati</taxon>
        <taxon>Bacteroidota</taxon>
        <taxon>Cytophagia</taxon>
        <taxon>Cytophagales</taxon>
        <taxon>Bernardetiaceae</taxon>
        <taxon>Bernardetia</taxon>
    </lineage>
</organism>
<dbReference type="InterPro" id="IPR023323">
    <property type="entry name" value="Tex-like_dom_sf"/>
</dbReference>
<dbReference type="InterPro" id="IPR032639">
    <property type="entry name" value="Tex_YqgF"/>
</dbReference>
<dbReference type="SUPFAM" id="SSF158832">
    <property type="entry name" value="Tex N-terminal region-like"/>
    <property type="match status" value="1"/>
</dbReference>
<dbReference type="SMART" id="SM00732">
    <property type="entry name" value="YqgFc"/>
    <property type="match status" value="1"/>
</dbReference>
<dbReference type="Pfam" id="PF16921">
    <property type="entry name" value="Tex_YqgF"/>
    <property type="match status" value="1"/>
</dbReference>
<dbReference type="Pfam" id="PF17674">
    <property type="entry name" value="HHH_9"/>
    <property type="match status" value="1"/>
</dbReference>
<dbReference type="Pfam" id="PF22706">
    <property type="entry name" value="Tex_central_region"/>
    <property type="match status" value="1"/>
</dbReference>
<dbReference type="InterPro" id="IPR012337">
    <property type="entry name" value="RNaseH-like_sf"/>
</dbReference>
<dbReference type="EMBL" id="CP003345">
    <property type="protein sequence ID" value="AFM05244.1"/>
    <property type="molecule type" value="Genomic_DNA"/>
</dbReference>
<dbReference type="InterPro" id="IPR006641">
    <property type="entry name" value="YqgF/RNaseH-like_dom"/>
</dbReference>
<dbReference type="OrthoDB" id="9804714at2"/>
<dbReference type="GO" id="GO:0006412">
    <property type="term" value="P:translation"/>
    <property type="evidence" value="ECO:0007669"/>
    <property type="project" value="TreeGrafter"/>
</dbReference>
<dbReference type="CDD" id="cd05685">
    <property type="entry name" value="S1_Tex"/>
    <property type="match status" value="1"/>
</dbReference>
<dbReference type="PANTHER" id="PTHR10724:SF10">
    <property type="entry name" value="S1 RNA-BINDING DOMAIN-CONTAINING PROTEIN 1"/>
    <property type="match status" value="1"/>
</dbReference>
<dbReference type="Gene3D" id="2.40.50.140">
    <property type="entry name" value="Nucleic acid-binding proteins"/>
    <property type="match status" value="1"/>
</dbReference>
<feature type="domain" description="S1 motif" evidence="2">
    <location>
        <begin position="645"/>
        <end position="714"/>
    </location>
</feature>
<dbReference type="Gene3D" id="1.10.3500.10">
    <property type="entry name" value="Tex N-terminal region-like"/>
    <property type="match status" value="1"/>
</dbReference>
<dbReference type="eggNOG" id="COG2183">
    <property type="taxonomic scope" value="Bacteria"/>
</dbReference>
<evidence type="ECO:0000259" key="2">
    <source>
        <dbReference type="PROSITE" id="PS50126"/>
    </source>
</evidence>
<dbReference type="Gene3D" id="3.30.420.140">
    <property type="entry name" value="YqgF/RNase H-like domain"/>
    <property type="match status" value="1"/>
</dbReference>
<dbReference type="Pfam" id="PF09371">
    <property type="entry name" value="Tex_N"/>
    <property type="match status" value="1"/>
</dbReference>
<dbReference type="InterPro" id="IPR010994">
    <property type="entry name" value="RuvA_2-like"/>
</dbReference>
<gene>
    <name evidence="3" type="ordered locus">Fleli_2894</name>
</gene>
<dbReference type="PROSITE" id="PS50126">
    <property type="entry name" value="S1"/>
    <property type="match status" value="1"/>
</dbReference>
<dbReference type="FunFam" id="1.10.10.650:FF:000001">
    <property type="entry name" value="S1 RNA-binding domain 1"/>
    <property type="match status" value="1"/>
</dbReference>
<name>I4AMQ9_BERLS</name>
<dbReference type="InterPro" id="IPR055179">
    <property type="entry name" value="Tex-like_central_region"/>
</dbReference>
<dbReference type="Pfam" id="PF00575">
    <property type="entry name" value="S1"/>
    <property type="match status" value="1"/>
</dbReference>
<dbReference type="GO" id="GO:0003735">
    <property type="term" value="F:structural constituent of ribosome"/>
    <property type="evidence" value="ECO:0007669"/>
    <property type="project" value="TreeGrafter"/>
</dbReference>
<dbReference type="Gene3D" id="1.10.150.310">
    <property type="entry name" value="Tex RuvX-like domain-like"/>
    <property type="match status" value="1"/>
</dbReference>
<dbReference type="SUPFAM" id="SSF50249">
    <property type="entry name" value="Nucleic acid-binding proteins"/>
    <property type="match status" value="1"/>
</dbReference>
<dbReference type="InterPro" id="IPR018974">
    <property type="entry name" value="Tex-like_N"/>
</dbReference>
<dbReference type="InterPro" id="IPR044146">
    <property type="entry name" value="S1_Tex"/>
</dbReference>
<dbReference type="InterPro" id="IPR041692">
    <property type="entry name" value="HHH_9"/>
</dbReference>
<dbReference type="FunFam" id="3.30.420.140:FF:000001">
    <property type="entry name" value="RNA-binding transcriptional accessory protein"/>
    <property type="match status" value="1"/>
</dbReference>
<evidence type="ECO:0000313" key="4">
    <source>
        <dbReference type="Proteomes" id="UP000006054"/>
    </source>
</evidence>
<accession>I4AMQ9</accession>
<protein>
    <submittedName>
        <fullName evidence="3">Transcriptional accessory protein</fullName>
    </submittedName>
</protein>
<dbReference type="STRING" id="880071.Fleli_2894"/>
<sequence length="807" mass="89913">MDQALLDAQHIVQIAAELGVRVKQVEATAQLLDEGATVPFISRYRKEVTGTLDEVQVASVRDRLLQLRELDKRREAILKSINEQEKLTPELEEKINAVQTLSALEDLYLPYKQKRKTRASMAKEKGLEPLALQILEQGRLDLEKTAKQFIDEEKGVKTLEEALAGARDIIAEHINEHAETRAKMRTVFQKEGTISAKVIAGKEKEGEKYRDYFEWEEPLIEAPSHRVLALRRAEKEGILLLDLQPNQERAITLLEENFVHSNTKSSDQVQIAVKDAYKRLLKPSMETEIRMLSKQRADQEAITIFAENLRQLLLSAPLGQKNTLALDPGFRTGCKLVVLDKQGKLVYNDTIYPNEPQKDTIKAGNILLALAEKYNIEAIAIGNGTASRETERFVKAIPNLPKSIQIVVVSESGASIYSASDVAREEFADYDLTVRGAVSIGRRLMDPLAELVKLDPKSIGVGQYQHDVDQKQLKNSLDDTVMSCVNAVGVEVNTASKELLSYVSGLGASLAKNIVTFRNENGAFTSRKQLKKVPRLGDKAFEQAAGFLRIRDAKNLLDASAVHPESYPIVEKMAKDLSTTIEELIKNEELRKQINLKNYVTDTVGLPTLEDIVSELAKPGRDPREQFEAFSFVEGVEKMEDLQIGMKLSGIVTNITDFGAFIDVGVHQDGLAHISQLSDKFINHPTEAVKVHQKVETTVMDVDLSRKRIALSLKSEPFGANPIKGEAKKSNVSNSKSTIGADRKNDSKFSRGSSVSDKNTERPVRKSSYKKADSFINRQQKTKEEEPKETGGTMADKLAALRNKFGK</sequence>
<evidence type="ECO:0000313" key="3">
    <source>
        <dbReference type="EMBL" id="AFM05244.1"/>
    </source>
</evidence>
<dbReference type="FunFam" id="1.10.150.310:FF:000001">
    <property type="entry name" value="RNA-binding transcriptional accessory protein"/>
    <property type="match status" value="1"/>
</dbReference>
<dbReference type="InterPro" id="IPR023319">
    <property type="entry name" value="Tex-like_HTH_dom_sf"/>
</dbReference>
<dbReference type="Pfam" id="PF12836">
    <property type="entry name" value="HHH_3"/>
    <property type="match status" value="1"/>
</dbReference>
<dbReference type="GO" id="GO:0005737">
    <property type="term" value="C:cytoplasm"/>
    <property type="evidence" value="ECO:0007669"/>
    <property type="project" value="UniProtKB-ARBA"/>
</dbReference>
<feature type="region of interest" description="Disordered" evidence="1">
    <location>
        <begin position="720"/>
        <end position="807"/>
    </location>
</feature>
<dbReference type="GO" id="GO:0003729">
    <property type="term" value="F:mRNA binding"/>
    <property type="evidence" value="ECO:0007669"/>
    <property type="project" value="TreeGrafter"/>
</dbReference>
<dbReference type="InterPro" id="IPR050437">
    <property type="entry name" value="Ribos_protein_bS1-like"/>
</dbReference>
<keyword evidence="4" id="KW-1185">Reference proteome</keyword>
<evidence type="ECO:0000256" key="1">
    <source>
        <dbReference type="SAM" id="MobiDB-lite"/>
    </source>
</evidence>
<dbReference type="Gene3D" id="1.10.10.650">
    <property type="entry name" value="RuvA domain 2-like"/>
    <property type="match status" value="1"/>
</dbReference>
<dbReference type="HOGENOM" id="CLU_009833_0_2_10"/>
<dbReference type="KEGG" id="fli:Fleli_2894"/>
<proteinExistence type="predicted"/>
<dbReference type="GO" id="GO:0006139">
    <property type="term" value="P:nucleobase-containing compound metabolic process"/>
    <property type="evidence" value="ECO:0007669"/>
    <property type="project" value="InterPro"/>
</dbReference>
<dbReference type="AlphaFoldDB" id="I4AMQ9"/>
<dbReference type="InterPro" id="IPR003029">
    <property type="entry name" value="S1_domain"/>
</dbReference>
<dbReference type="PANTHER" id="PTHR10724">
    <property type="entry name" value="30S RIBOSOMAL PROTEIN S1"/>
    <property type="match status" value="1"/>
</dbReference>
<dbReference type="SMART" id="SM00316">
    <property type="entry name" value="S1"/>
    <property type="match status" value="1"/>
</dbReference>
<dbReference type="Proteomes" id="UP000006054">
    <property type="component" value="Chromosome"/>
</dbReference>